<reference evidence="11" key="1">
    <citation type="journal article" date="2019" name="Int. J. Syst. Evol. Microbiol.">
        <title>The Global Catalogue of Microorganisms (GCM) 10K type strain sequencing project: providing services to taxonomists for standard genome sequencing and annotation.</title>
        <authorList>
            <consortium name="The Broad Institute Genomics Platform"/>
            <consortium name="The Broad Institute Genome Sequencing Center for Infectious Disease"/>
            <person name="Wu L."/>
            <person name="Ma J."/>
        </authorList>
    </citation>
    <scope>NUCLEOTIDE SEQUENCE [LARGE SCALE GENOMIC DNA]</scope>
    <source>
        <strain evidence="11">CGMCC 4.6946</strain>
    </source>
</reference>
<feature type="transmembrane region" description="Helical" evidence="9">
    <location>
        <begin position="320"/>
        <end position="342"/>
    </location>
</feature>
<evidence type="ECO:0000256" key="6">
    <source>
        <dbReference type="ARBA" id="ARBA00022989"/>
    </source>
</evidence>
<keyword evidence="6 9" id="KW-1133">Transmembrane helix</keyword>
<feature type="transmembrane region" description="Helical" evidence="9">
    <location>
        <begin position="246"/>
        <end position="268"/>
    </location>
</feature>
<feature type="transmembrane region" description="Helical" evidence="9">
    <location>
        <begin position="288"/>
        <end position="308"/>
    </location>
</feature>
<evidence type="ECO:0000313" key="10">
    <source>
        <dbReference type="EMBL" id="MFC4904079.1"/>
    </source>
</evidence>
<dbReference type="PANTHER" id="PTHR30047:SF7">
    <property type="entry name" value="HIGH-AFFINITY CHOLINE TRANSPORT PROTEIN"/>
    <property type="match status" value="1"/>
</dbReference>
<keyword evidence="5 9" id="KW-0812">Transmembrane</keyword>
<feature type="transmembrane region" description="Helical" evidence="9">
    <location>
        <begin position="407"/>
        <end position="430"/>
    </location>
</feature>
<name>A0ABV9TKD9_9MICC</name>
<dbReference type="InterPro" id="IPR018093">
    <property type="entry name" value="BCCT_CS"/>
</dbReference>
<evidence type="ECO:0000256" key="1">
    <source>
        <dbReference type="ARBA" id="ARBA00004651"/>
    </source>
</evidence>
<gene>
    <name evidence="10" type="ORF">ACFPCS_10935</name>
</gene>
<organism evidence="10 11">
    <name type="scientific">Kocuria oceani</name>
    <dbReference type="NCBI Taxonomy" id="988827"/>
    <lineage>
        <taxon>Bacteria</taxon>
        <taxon>Bacillati</taxon>
        <taxon>Actinomycetota</taxon>
        <taxon>Actinomycetes</taxon>
        <taxon>Micrococcales</taxon>
        <taxon>Micrococcaceae</taxon>
        <taxon>Kocuria</taxon>
    </lineage>
</organism>
<feature type="transmembrane region" description="Helical" evidence="9">
    <location>
        <begin position="200"/>
        <end position="218"/>
    </location>
</feature>
<feature type="transmembrane region" description="Helical" evidence="9">
    <location>
        <begin position="516"/>
        <end position="535"/>
    </location>
</feature>
<dbReference type="NCBIfam" id="TIGR00842">
    <property type="entry name" value="bcct"/>
    <property type="match status" value="1"/>
</dbReference>
<keyword evidence="7 9" id="KW-0472">Membrane</keyword>
<evidence type="ECO:0000256" key="4">
    <source>
        <dbReference type="ARBA" id="ARBA00022475"/>
    </source>
</evidence>
<feature type="transmembrane region" description="Helical" evidence="9">
    <location>
        <begin position="377"/>
        <end position="395"/>
    </location>
</feature>
<feature type="transmembrane region" description="Helical" evidence="9">
    <location>
        <begin position="104"/>
        <end position="124"/>
    </location>
</feature>
<dbReference type="Proteomes" id="UP001595797">
    <property type="component" value="Unassembled WGS sequence"/>
</dbReference>
<comment type="caution">
    <text evidence="10">The sequence shown here is derived from an EMBL/GenBank/DDBJ whole genome shotgun (WGS) entry which is preliminary data.</text>
</comment>
<feature type="region of interest" description="Disordered" evidence="8">
    <location>
        <begin position="1"/>
        <end position="26"/>
    </location>
</feature>
<sequence length="654" mass="70060">MSTDDNRTDPVSAEDPAAQPATAPVDDTTLLHEAEAEEVAILDELKDGVAERRKSFRAGLEGLDRTIFVVTGALVVAFVLWGFLNTESLSNASTVALEWVLHSTGWIFVLLASLFVVFVLWLAIGRFGNIPLGQDGERPEFRTVSWISMMFACGMGIGLMFYGVAEPLYHYISPPPATADAQTAEAIEAAMATSLFHWTLHPWAMYAVVGIAIAYGTFRLGRKNLLSEAFVSIFGRRAVDGIGGKIINMLAIFATVFGTAASLGLGALQIGSGLQFNGVVGEVTTPMLVAVIAVLTFCFVASAVSGIARGIQFLSNTNMVLAVIMAVIIFAVGPTVFILNLIPSAIGSYAQMLPEMSARTEAVGGEDMRAWLSGWTIFYWAWWVSWTPFVGMFVARISRGRTIRQFVVGVLLVPSLVSLLWFAVFGGTAIDIQRRADATPDPADGIATVVDGSPTISFDSAIYDMFTGLDLPQAVTVGLAVLAMVLTGIFFVTGADSASIVTGSLSSRGSLEPSRPVIVFWGVLMGGVAAVMLLAGGDDPAAALGGLQRMTIVSALPFVLVMFLLCVALARDLRRDPMWLRKRLSESVMNRAVRHAVDEYGHQKFTLVTRESTDPHTAQFQAVDATAAGQPIYAPQNGQNGHTSRSRKKESNPS</sequence>
<evidence type="ECO:0000256" key="2">
    <source>
        <dbReference type="ARBA" id="ARBA00005658"/>
    </source>
</evidence>
<evidence type="ECO:0000256" key="5">
    <source>
        <dbReference type="ARBA" id="ARBA00022692"/>
    </source>
</evidence>
<keyword evidence="11" id="KW-1185">Reference proteome</keyword>
<dbReference type="PROSITE" id="PS01303">
    <property type="entry name" value="BCCT"/>
    <property type="match status" value="1"/>
</dbReference>
<dbReference type="Pfam" id="PF02028">
    <property type="entry name" value="BCCT"/>
    <property type="match status" value="1"/>
</dbReference>
<evidence type="ECO:0000256" key="7">
    <source>
        <dbReference type="ARBA" id="ARBA00023136"/>
    </source>
</evidence>
<feature type="transmembrane region" description="Helical" evidence="9">
    <location>
        <begin position="62"/>
        <end position="84"/>
    </location>
</feature>
<feature type="transmembrane region" description="Helical" evidence="9">
    <location>
        <begin position="144"/>
        <end position="165"/>
    </location>
</feature>
<keyword evidence="4" id="KW-1003">Cell membrane</keyword>
<dbReference type="EMBL" id="JBHSIW010000013">
    <property type="protein sequence ID" value="MFC4904079.1"/>
    <property type="molecule type" value="Genomic_DNA"/>
</dbReference>
<feature type="transmembrane region" description="Helical" evidence="9">
    <location>
        <begin position="474"/>
        <end position="495"/>
    </location>
</feature>
<evidence type="ECO:0000313" key="11">
    <source>
        <dbReference type="Proteomes" id="UP001595797"/>
    </source>
</evidence>
<evidence type="ECO:0000256" key="9">
    <source>
        <dbReference type="SAM" id="Phobius"/>
    </source>
</evidence>
<evidence type="ECO:0000256" key="3">
    <source>
        <dbReference type="ARBA" id="ARBA00022448"/>
    </source>
</evidence>
<feature type="transmembrane region" description="Helical" evidence="9">
    <location>
        <begin position="555"/>
        <end position="573"/>
    </location>
</feature>
<comment type="subcellular location">
    <subcellularLocation>
        <location evidence="1">Cell membrane</location>
        <topology evidence="1">Multi-pass membrane protein</topology>
    </subcellularLocation>
</comment>
<proteinExistence type="inferred from homology"/>
<dbReference type="RefSeq" id="WP_277551800.1">
    <property type="nucleotide sequence ID" value="NZ_JARAMH010000013.1"/>
</dbReference>
<dbReference type="PANTHER" id="PTHR30047">
    <property type="entry name" value="HIGH-AFFINITY CHOLINE TRANSPORT PROTEIN-RELATED"/>
    <property type="match status" value="1"/>
</dbReference>
<comment type="similarity">
    <text evidence="2">Belongs to the BCCT transporter (TC 2.A.15) family.</text>
</comment>
<dbReference type="InterPro" id="IPR000060">
    <property type="entry name" value="BCCT_transptr"/>
</dbReference>
<accession>A0ABV9TKD9</accession>
<evidence type="ECO:0000256" key="8">
    <source>
        <dbReference type="SAM" id="MobiDB-lite"/>
    </source>
</evidence>
<protein>
    <submittedName>
        <fullName evidence="10">BCCT family transporter</fullName>
    </submittedName>
</protein>
<feature type="region of interest" description="Disordered" evidence="8">
    <location>
        <begin position="631"/>
        <end position="654"/>
    </location>
</feature>
<keyword evidence="3" id="KW-0813">Transport</keyword>